<evidence type="ECO:0000313" key="3">
    <source>
        <dbReference type="Proteomes" id="UP000308730"/>
    </source>
</evidence>
<dbReference type="Proteomes" id="UP000308730">
    <property type="component" value="Unassembled WGS sequence"/>
</dbReference>
<proteinExistence type="predicted"/>
<keyword evidence="3" id="KW-1185">Reference proteome</keyword>
<feature type="compositionally biased region" description="Low complexity" evidence="1">
    <location>
        <begin position="336"/>
        <end position="355"/>
    </location>
</feature>
<gene>
    <name evidence="2" type="ORF">EUX98_g351</name>
</gene>
<reference evidence="2 3" key="1">
    <citation type="submission" date="2019-02" db="EMBL/GenBank/DDBJ databases">
        <title>Genome sequencing of the rare red list fungi Antrodiella citrinella (Flaviporus citrinellus).</title>
        <authorList>
            <person name="Buettner E."/>
            <person name="Kellner H."/>
        </authorList>
    </citation>
    <scope>NUCLEOTIDE SEQUENCE [LARGE SCALE GENOMIC DNA]</scope>
    <source>
        <strain evidence="2 3">DSM 108506</strain>
    </source>
</reference>
<protein>
    <submittedName>
        <fullName evidence="2">Uncharacterized protein</fullName>
    </submittedName>
</protein>
<dbReference type="AlphaFoldDB" id="A0A4S4N4N7"/>
<dbReference type="EMBL" id="SGPM01000002">
    <property type="protein sequence ID" value="THH33994.1"/>
    <property type="molecule type" value="Genomic_DNA"/>
</dbReference>
<feature type="compositionally biased region" description="Basic residues" evidence="1">
    <location>
        <begin position="467"/>
        <end position="477"/>
    </location>
</feature>
<feature type="compositionally biased region" description="Basic and acidic residues" evidence="1">
    <location>
        <begin position="453"/>
        <end position="466"/>
    </location>
</feature>
<feature type="region of interest" description="Disordered" evidence="1">
    <location>
        <begin position="617"/>
        <end position="638"/>
    </location>
</feature>
<feature type="compositionally biased region" description="Basic and acidic residues" evidence="1">
    <location>
        <begin position="478"/>
        <end position="503"/>
    </location>
</feature>
<organism evidence="2 3">
    <name type="scientific">Antrodiella citrinella</name>
    <dbReference type="NCBI Taxonomy" id="2447956"/>
    <lineage>
        <taxon>Eukaryota</taxon>
        <taxon>Fungi</taxon>
        <taxon>Dikarya</taxon>
        <taxon>Basidiomycota</taxon>
        <taxon>Agaricomycotina</taxon>
        <taxon>Agaricomycetes</taxon>
        <taxon>Polyporales</taxon>
        <taxon>Steccherinaceae</taxon>
        <taxon>Antrodiella</taxon>
    </lineage>
</organism>
<feature type="region of interest" description="Disordered" evidence="1">
    <location>
        <begin position="453"/>
        <end position="539"/>
    </location>
</feature>
<name>A0A4S4N4N7_9APHY</name>
<evidence type="ECO:0000313" key="2">
    <source>
        <dbReference type="EMBL" id="THH33994.1"/>
    </source>
</evidence>
<evidence type="ECO:0000256" key="1">
    <source>
        <dbReference type="SAM" id="MobiDB-lite"/>
    </source>
</evidence>
<sequence>MVRLFLTPSKGNAGGRYFPHQGFLGLTPLRVDGVIRTKLEEDGKYILAKSLSVHIRCYESRVTRTGSHRSRILVDYSKTIWQKPQHQEYAPLGDLDATFKITLPTNVPGFSTANYQEYKTFWRVEAVLEHIPLPAVGSRLLRYYDLPLVRYDVPTHNPPSPTSMSPVPHTLFLPNSKPPAPIIHYNLSTPVLPVGPSDLILASIFLRPLDASVSIRSASVLIERRIDLYQIANASHFTSPIDPAPSSSDENEFPVASTSATLLPTRASEVPPPITLSSSMPESSSATSRSRSPYNFSPTHSASTLAVGASSSSYSISSTSPLLPPRPASPPPPLSHTPTSSHSSTPTPTDMPSRSITTTIIYGDSGGAGGGFAYDSSSGFYNKTINLTWPKAKSQNLWAMGESVRSELAEVSFWVKVKVIVSSPAHGTFTLDLEPRELTVVSTNDSERRLALSKFGEQKEASERSKSKSKSPGRRRQRESDGEGEREREREPSGGEDSGDRRRSPTHSRTHRHRSHHLPPPIPTLPSLPIQVPSRASPPADDDVAFSIDGLLVDASVYCVHRYPAYHIHVPIHHLWLETPTGAVEHVLAQLSPPTHVRWTPGQVELILILPRVARQHQHRPRRRARDGGDGACGDARP</sequence>
<comment type="caution">
    <text evidence="2">The sequence shown here is derived from an EMBL/GenBank/DDBJ whole genome shotgun (WGS) entry which is preliminary data.</text>
</comment>
<feature type="region of interest" description="Disordered" evidence="1">
    <location>
        <begin position="239"/>
        <end position="300"/>
    </location>
</feature>
<feature type="compositionally biased region" description="Pro residues" evidence="1">
    <location>
        <begin position="322"/>
        <end position="335"/>
    </location>
</feature>
<feature type="compositionally biased region" description="Low complexity" evidence="1">
    <location>
        <begin position="277"/>
        <end position="292"/>
    </location>
</feature>
<dbReference type="OrthoDB" id="3230530at2759"/>
<feature type="region of interest" description="Disordered" evidence="1">
    <location>
        <begin position="316"/>
        <end position="355"/>
    </location>
</feature>
<feature type="compositionally biased region" description="Basic residues" evidence="1">
    <location>
        <begin position="504"/>
        <end position="517"/>
    </location>
</feature>
<accession>A0A4S4N4N7</accession>